<sequence length="381" mass="41570">MSVQTSSPTTSFAILLFIGDRDQTFESHAPGERARSRFILSSLPIRIQPAPDYAPLDTDYAITLLPSRSLDPEALNHSDLNSAHSRVAGSGDDTVTLINGLHRLRVCQHAFALQLHREDALLREYERVFPSSTKTLCSYSSNGGSSLPVLGPLTAFTKSIERAGRMYAGLVTSLITLSSSSSPRGVDHAVHPASGALRSLVADRGPPTPRGFHRRPVLKADVRRLRPQRRASFPVVDGSSLSSLTDLTAFQNLRARLTVQINGLLYPDLFRFGPSAAERDVEAGMRARVLLLLLHHFQNLRARLTVQINGLLYPDLFRFGPSAAERDVEAGMRARVLLLLLDIPSSPAIDCLPSVGSVTLMMFVVALYRTAASTDLLVTLV</sequence>
<reference evidence="1 2" key="1">
    <citation type="journal article" date="2019" name="New Phytol.">
        <title>Comparative genomics reveals unique wood-decay strategies and fruiting body development in the Schizophyllaceae.</title>
        <authorList>
            <person name="Almasi E."/>
            <person name="Sahu N."/>
            <person name="Krizsan K."/>
            <person name="Balint B."/>
            <person name="Kovacs G.M."/>
            <person name="Kiss B."/>
            <person name="Cseklye J."/>
            <person name="Drula E."/>
            <person name="Henrissat B."/>
            <person name="Nagy I."/>
            <person name="Chovatia M."/>
            <person name="Adam C."/>
            <person name="LaButti K."/>
            <person name="Lipzen A."/>
            <person name="Riley R."/>
            <person name="Grigoriev I.V."/>
            <person name="Nagy L.G."/>
        </authorList>
    </citation>
    <scope>NUCLEOTIDE SEQUENCE [LARGE SCALE GENOMIC DNA]</scope>
    <source>
        <strain evidence="1 2">NL-1724</strain>
    </source>
</reference>
<gene>
    <name evidence="1" type="ORF">BD626DRAFT_577397</name>
</gene>
<name>A0A550BSL9_9AGAR</name>
<organism evidence="1 2">
    <name type="scientific">Schizophyllum amplum</name>
    <dbReference type="NCBI Taxonomy" id="97359"/>
    <lineage>
        <taxon>Eukaryota</taxon>
        <taxon>Fungi</taxon>
        <taxon>Dikarya</taxon>
        <taxon>Basidiomycota</taxon>
        <taxon>Agaricomycotina</taxon>
        <taxon>Agaricomycetes</taxon>
        <taxon>Agaricomycetidae</taxon>
        <taxon>Agaricales</taxon>
        <taxon>Schizophyllaceae</taxon>
        <taxon>Schizophyllum</taxon>
    </lineage>
</organism>
<accession>A0A550BSL9</accession>
<dbReference type="EMBL" id="VDMD01000125">
    <property type="protein sequence ID" value="TRM55529.1"/>
    <property type="molecule type" value="Genomic_DNA"/>
</dbReference>
<evidence type="ECO:0000313" key="1">
    <source>
        <dbReference type="EMBL" id="TRM55529.1"/>
    </source>
</evidence>
<protein>
    <submittedName>
        <fullName evidence="1">Uncharacterized protein</fullName>
    </submittedName>
</protein>
<evidence type="ECO:0000313" key="2">
    <source>
        <dbReference type="Proteomes" id="UP000320762"/>
    </source>
</evidence>
<dbReference type="AlphaFoldDB" id="A0A550BSL9"/>
<keyword evidence="2" id="KW-1185">Reference proteome</keyword>
<dbReference type="Proteomes" id="UP000320762">
    <property type="component" value="Unassembled WGS sequence"/>
</dbReference>
<comment type="caution">
    <text evidence="1">The sequence shown here is derived from an EMBL/GenBank/DDBJ whole genome shotgun (WGS) entry which is preliminary data.</text>
</comment>
<proteinExistence type="predicted"/>